<gene>
    <name evidence="1" type="ORF">Patl1_03877</name>
</gene>
<name>A0ACC1BPW9_9ROSI</name>
<protein>
    <submittedName>
        <fullName evidence="1">Uncharacterized protein</fullName>
    </submittedName>
</protein>
<evidence type="ECO:0000313" key="1">
    <source>
        <dbReference type="EMBL" id="KAJ0101228.1"/>
    </source>
</evidence>
<keyword evidence="2" id="KW-1185">Reference proteome</keyword>
<sequence>MVVEMTAKIVVEVLKLLVVEVLKVAVLLKWFSVEGAVLLNGEVSQARFIQVLKVPFRSMVNEALKSSSVEAAIKVNFFSLCFSISFFTGASVPHSKYSQTHNTDIIVRGSLCPLTAPTVSGVLDSQVAVSCYWVLGVRNSVLADSIESKVHCVPLTTINGNHGLDEYISDNPIEEVRLTVPITDDPTQPALTFRTWVLGLTSCFLLAFVNQFFGYRQNQLYVGSVSAQILVLPIGKFMAATLPEKQFRIPSTPWSFSLNPGPFNLKEHALITIFAGCGSSGVYAVSIITSVKAFYRRQLHPAAAMLLIQTTQLLGYGWAGLFRKYLVDSPYMWWPSNLVQVSLFRALHEKETRPRGGVTRLQFFLLVSISSYAYYIIPGYLFPTLSSLSFVCWIWKDSITAQKLGSGLNGLGIGSFGLDWSTVASFFGSPLATPFFAIANILVGIINEKTFEFNKAGYDEYSKLYLSVLFAFAYGLSFAALTSSLSHVALFDGKTIWQMWKKTTAASKDHFGDVHTRLMKKNYDEVPQWWFQLILPVTFALSVFACEGFGKQFQLPWWGLILACFIAFFFTLPVGVIQATTNMGPGLNVITELIIGYMYPGRPLANVVFKTYGHISMVQALSFIGDFKLGHYMKIPPKSMFIVQLVGTIVASTVYFGTSWWLLTTIPNICDTNLLPEGSPWTCPGDDVFYNASIIWGIVGPLRMFTDRGVYPGLNWFFLIGLLAPVPGWLLSRKYPEKKWIKNIHTPIILAGPLSMPQAKAVHYLSWGAVGIFFNFYIFRRYKMWWARYNYILSAALDAGLAFMGVLLYFTLQSHDIFGPEWWGLDSTDHCPLAKCPIAPGIEVHGCPVL</sequence>
<reference evidence="2" key="1">
    <citation type="journal article" date="2023" name="G3 (Bethesda)">
        <title>Genome assembly and association tests identify interacting loci associated with vigor, precocity, and sex in interspecific pistachio rootstocks.</title>
        <authorList>
            <person name="Palmer W."/>
            <person name="Jacygrad E."/>
            <person name="Sagayaradj S."/>
            <person name="Cavanaugh K."/>
            <person name="Han R."/>
            <person name="Bertier L."/>
            <person name="Beede B."/>
            <person name="Kafkas S."/>
            <person name="Golino D."/>
            <person name="Preece J."/>
            <person name="Michelmore R."/>
        </authorList>
    </citation>
    <scope>NUCLEOTIDE SEQUENCE [LARGE SCALE GENOMIC DNA]</scope>
</reference>
<organism evidence="1 2">
    <name type="scientific">Pistacia atlantica</name>
    <dbReference type="NCBI Taxonomy" id="434234"/>
    <lineage>
        <taxon>Eukaryota</taxon>
        <taxon>Viridiplantae</taxon>
        <taxon>Streptophyta</taxon>
        <taxon>Embryophyta</taxon>
        <taxon>Tracheophyta</taxon>
        <taxon>Spermatophyta</taxon>
        <taxon>Magnoliopsida</taxon>
        <taxon>eudicotyledons</taxon>
        <taxon>Gunneridae</taxon>
        <taxon>Pentapetalae</taxon>
        <taxon>rosids</taxon>
        <taxon>malvids</taxon>
        <taxon>Sapindales</taxon>
        <taxon>Anacardiaceae</taxon>
        <taxon>Pistacia</taxon>
    </lineage>
</organism>
<dbReference type="EMBL" id="CM047899">
    <property type="protein sequence ID" value="KAJ0101228.1"/>
    <property type="molecule type" value="Genomic_DNA"/>
</dbReference>
<accession>A0ACC1BPW9</accession>
<evidence type="ECO:0000313" key="2">
    <source>
        <dbReference type="Proteomes" id="UP001164250"/>
    </source>
</evidence>
<comment type="caution">
    <text evidence="1">The sequence shown here is derived from an EMBL/GenBank/DDBJ whole genome shotgun (WGS) entry which is preliminary data.</text>
</comment>
<proteinExistence type="predicted"/>
<dbReference type="Proteomes" id="UP001164250">
    <property type="component" value="Chromosome 3"/>
</dbReference>